<feature type="compositionally biased region" description="Polar residues" evidence="1">
    <location>
        <begin position="27"/>
        <end position="37"/>
    </location>
</feature>
<organism evidence="2 3">
    <name type="scientific">Nepenthes gracilis</name>
    <name type="common">Slender pitcher plant</name>
    <dbReference type="NCBI Taxonomy" id="150966"/>
    <lineage>
        <taxon>Eukaryota</taxon>
        <taxon>Viridiplantae</taxon>
        <taxon>Streptophyta</taxon>
        <taxon>Embryophyta</taxon>
        <taxon>Tracheophyta</taxon>
        <taxon>Spermatophyta</taxon>
        <taxon>Magnoliopsida</taxon>
        <taxon>eudicotyledons</taxon>
        <taxon>Gunneridae</taxon>
        <taxon>Pentapetalae</taxon>
        <taxon>Caryophyllales</taxon>
        <taxon>Nepenthaceae</taxon>
        <taxon>Nepenthes</taxon>
    </lineage>
</organism>
<feature type="region of interest" description="Disordered" evidence="1">
    <location>
        <begin position="21"/>
        <end position="61"/>
    </location>
</feature>
<evidence type="ECO:0000256" key="1">
    <source>
        <dbReference type="SAM" id="MobiDB-lite"/>
    </source>
</evidence>
<name>A0AAD3XJJ9_NEPGR</name>
<protein>
    <submittedName>
        <fullName evidence="2">Uncharacterized protein</fullName>
    </submittedName>
</protein>
<dbReference type="EMBL" id="BSYO01000007">
    <property type="protein sequence ID" value="GMH06942.1"/>
    <property type="molecule type" value="Genomic_DNA"/>
</dbReference>
<accession>A0AAD3XJJ9</accession>
<comment type="caution">
    <text evidence="2">The sequence shown here is derived from an EMBL/GenBank/DDBJ whole genome shotgun (WGS) entry which is preliminary data.</text>
</comment>
<gene>
    <name evidence="2" type="ORF">Nepgr_008782</name>
</gene>
<dbReference type="Proteomes" id="UP001279734">
    <property type="component" value="Unassembled WGS sequence"/>
</dbReference>
<evidence type="ECO:0000313" key="3">
    <source>
        <dbReference type="Proteomes" id="UP001279734"/>
    </source>
</evidence>
<keyword evidence="3" id="KW-1185">Reference proteome</keyword>
<proteinExistence type="predicted"/>
<sequence>MEHVEEFLVEHGSTTVEYRSNEPKKTMIQSQQSQAESWKNHQRGQAGLGCIDSGPRAVPHASNTAIVHSEYSY</sequence>
<reference evidence="2" key="1">
    <citation type="submission" date="2023-05" db="EMBL/GenBank/DDBJ databases">
        <title>Nepenthes gracilis genome sequencing.</title>
        <authorList>
            <person name="Fukushima K."/>
        </authorList>
    </citation>
    <scope>NUCLEOTIDE SEQUENCE</scope>
    <source>
        <strain evidence="2">SING2019-196</strain>
    </source>
</reference>
<dbReference type="AlphaFoldDB" id="A0AAD3XJJ9"/>
<evidence type="ECO:0000313" key="2">
    <source>
        <dbReference type="EMBL" id="GMH06942.1"/>
    </source>
</evidence>